<dbReference type="SUPFAM" id="SSF50630">
    <property type="entry name" value="Acid proteases"/>
    <property type="match status" value="1"/>
</dbReference>
<dbReference type="VEuPathDB" id="AmoebaDB:KM1_330920"/>
<evidence type="ECO:0000313" key="7">
    <source>
        <dbReference type="EMBL" id="GAT99441.1"/>
    </source>
</evidence>
<feature type="domain" description="Aspartic peptidase DDI1-type" evidence="6">
    <location>
        <begin position="31"/>
        <end position="141"/>
    </location>
</feature>
<dbReference type="PANTHER" id="PTHR12917:SF1">
    <property type="entry name" value="AT13091P"/>
    <property type="match status" value="1"/>
</dbReference>
<dbReference type="Gene3D" id="2.40.70.10">
    <property type="entry name" value="Acid Proteases"/>
    <property type="match status" value="1"/>
</dbReference>
<keyword evidence="4" id="KW-0378">Hydrolase</keyword>
<protein>
    <submittedName>
        <fullName evidence="7">Retroviral aspartyl protease domain-containing protein</fullName>
    </submittedName>
</protein>
<dbReference type="VEuPathDB" id="AmoebaDB:EHI_095840"/>
<evidence type="ECO:0000256" key="4">
    <source>
        <dbReference type="ARBA" id="ARBA00022801"/>
    </source>
</evidence>
<evidence type="ECO:0000256" key="1">
    <source>
        <dbReference type="ARBA" id="ARBA00009136"/>
    </source>
</evidence>
<gene>
    <name evidence="7" type="ORF">CL6EHI_015550</name>
</gene>
<reference evidence="7 8" key="1">
    <citation type="submission" date="2016-05" db="EMBL/GenBank/DDBJ databases">
        <title>First whole genome sequencing of Entamoeba histolytica HM1:IMSS-clone-6.</title>
        <authorList>
            <person name="Mukherjee Avik.K."/>
            <person name="Izumyama S."/>
            <person name="Nakada-Tsukui K."/>
            <person name="Nozaki T."/>
        </authorList>
    </citation>
    <scope>NUCLEOTIDE SEQUENCE [LARGE SCALE GENOMIC DNA]</scope>
    <source>
        <strain evidence="7 8">HM1:IMSS clone 6</strain>
    </source>
</reference>
<evidence type="ECO:0000256" key="3">
    <source>
        <dbReference type="ARBA" id="ARBA00022750"/>
    </source>
</evidence>
<dbReference type="PANTHER" id="PTHR12917">
    <property type="entry name" value="ASPARTYL PROTEASE DDI-RELATED"/>
    <property type="match status" value="1"/>
</dbReference>
<organism evidence="7 8">
    <name type="scientific">Entamoeba histolytica</name>
    <dbReference type="NCBI Taxonomy" id="5759"/>
    <lineage>
        <taxon>Eukaryota</taxon>
        <taxon>Amoebozoa</taxon>
        <taxon>Evosea</taxon>
        <taxon>Archamoebae</taxon>
        <taxon>Mastigamoebida</taxon>
        <taxon>Entamoebidae</taxon>
        <taxon>Entamoeba</taxon>
    </lineage>
</organism>
<proteinExistence type="inferred from homology"/>
<keyword evidence="3" id="KW-0064">Aspartyl protease</keyword>
<feature type="coiled-coil region" evidence="5">
    <location>
        <begin position="9"/>
        <end position="36"/>
    </location>
</feature>
<dbReference type="VEuPathDB" id="AmoebaDB:EHI5A_268940"/>
<sequence length="245" mass="27751">MEIVKEQQKIEERIRQEEIERQIKVLEKEHPELLVKGELVFIKVKINGVVKEAMIDCGAQETVISIRACKECNLETQIDYRVKKMYQGVGRMETIGVIHLVPIIIGNTYCITTLNVLGDDSPLDHLLIGTNTLKSIGAVIDFSEGVLRIKNDKIKFMSNTDVDYILQKPFHIRQIHGDSSFNKTNPIFKPTLPHFENACLPRYPISLIEQVMIDGKTEEEASEILDKSGGDISFSKIKLSNTTIL</sequence>
<keyword evidence="2 7" id="KW-0645">Protease</keyword>
<evidence type="ECO:0000256" key="2">
    <source>
        <dbReference type="ARBA" id="ARBA00022670"/>
    </source>
</evidence>
<comment type="similarity">
    <text evidence="1">Belongs to the DDI1 family.</text>
</comment>
<comment type="caution">
    <text evidence="7">The sequence shown here is derived from an EMBL/GenBank/DDBJ whole genome shotgun (WGS) entry which is preliminary data.</text>
</comment>
<dbReference type="GO" id="GO:0004190">
    <property type="term" value="F:aspartic-type endopeptidase activity"/>
    <property type="evidence" value="ECO:0007669"/>
    <property type="project" value="UniProtKB-KW"/>
</dbReference>
<dbReference type="GO" id="GO:0006508">
    <property type="term" value="P:proteolysis"/>
    <property type="evidence" value="ECO:0007669"/>
    <property type="project" value="UniProtKB-KW"/>
</dbReference>
<dbReference type="InterPro" id="IPR021109">
    <property type="entry name" value="Peptidase_aspartic_dom_sf"/>
</dbReference>
<evidence type="ECO:0000259" key="6">
    <source>
        <dbReference type="Pfam" id="PF09668"/>
    </source>
</evidence>
<name>A0A175K093_ENTHI</name>
<accession>A0A175K093</accession>
<evidence type="ECO:0000313" key="8">
    <source>
        <dbReference type="Proteomes" id="UP000078387"/>
    </source>
</evidence>
<dbReference type="eggNOG" id="KOG0012">
    <property type="taxonomic scope" value="Eukaryota"/>
</dbReference>
<dbReference type="EMBL" id="BDEQ01000001">
    <property type="protein sequence ID" value="GAT99441.1"/>
    <property type="molecule type" value="Genomic_DNA"/>
</dbReference>
<dbReference type="Proteomes" id="UP000078387">
    <property type="component" value="Unassembled WGS sequence"/>
</dbReference>
<dbReference type="AlphaFoldDB" id="A0A175K093"/>
<evidence type="ECO:0000256" key="5">
    <source>
        <dbReference type="SAM" id="Coils"/>
    </source>
</evidence>
<dbReference type="Pfam" id="PF09668">
    <property type="entry name" value="Asp_protease"/>
    <property type="match status" value="1"/>
</dbReference>
<dbReference type="InterPro" id="IPR019103">
    <property type="entry name" value="Peptidase_aspartic_DDI1-type"/>
</dbReference>
<keyword evidence="5" id="KW-0175">Coiled coil</keyword>
<dbReference type="CDD" id="cd05479">
    <property type="entry name" value="RP_DDI"/>
    <property type="match status" value="1"/>
</dbReference>